<gene>
    <name evidence="8" type="ORF">CVIC8964_1427</name>
</gene>
<sequence>MVRLILFILFVVLCIVVLSSIDRQIIDRLMSEYSKLSWVIYIGCWIFLPIFLFPAGILAIGGGAVFGFWEAIIYTMIGVGINSAIMYFISRYFTQAFDMNKFESLKNRFCSDEFALVLLLRLIPVVPYNIVNYMAGAMRFNFIKFITAGVLGKFISAVLFINLGNNITNYQSYEFWLALILVISMGMIAFWIRKILNRRAR</sequence>
<dbReference type="PANTHER" id="PTHR12677">
    <property type="entry name" value="GOLGI APPARATUS MEMBRANE PROTEIN TVP38-RELATED"/>
    <property type="match status" value="1"/>
</dbReference>
<dbReference type="AlphaFoldDB" id="A0A1X9T2W4"/>
<evidence type="ECO:0000256" key="2">
    <source>
        <dbReference type="ARBA" id="ARBA00022475"/>
    </source>
</evidence>
<feature type="transmembrane region" description="Helical" evidence="6">
    <location>
        <begin position="175"/>
        <end position="192"/>
    </location>
</feature>
<organism evidence="8 9">
    <name type="scientific">Campylobacter vicugnae</name>
    <dbReference type="NCBI Taxonomy" id="1660076"/>
    <lineage>
        <taxon>Bacteria</taxon>
        <taxon>Pseudomonadati</taxon>
        <taxon>Campylobacterota</taxon>
        <taxon>Epsilonproteobacteria</taxon>
        <taxon>Campylobacterales</taxon>
        <taxon>Campylobacteraceae</taxon>
        <taxon>Campylobacter</taxon>
    </lineage>
</organism>
<evidence type="ECO:0000259" key="7">
    <source>
        <dbReference type="Pfam" id="PF09335"/>
    </source>
</evidence>
<evidence type="ECO:0000313" key="8">
    <source>
        <dbReference type="EMBL" id="ARR02811.1"/>
    </source>
</evidence>
<dbReference type="GO" id="GO:0005886">
    <property type="term" value="C:plasma membrane"/>
    <property type="evidence" value="ECO:0007669"/>
    <property type="project" value="UniProtKB-SubCell"/>
</dbReference>
<proteinExistence type="inferred from homology"/>
<evidence type="ECO:0000256" key="6">
    <source>
        <dbReference type="RuleBase" id="RU366058"/>
    </source>
</evidence>
<dbReference type="OrthoDB" id="9812980at2"/>
<evidence type="ECO:0000313" key="9">
    <source>
        <dbReference type="Proteomes" id="UP000194265"/>
    </source>
</evidence>
<dbReference type="PANTHER" id="PTHR12677:SF59">
    <property type="entry name" value="GOLGI APPARATUS MEMBRANE PROTEIN TVP38-RELATED"/>
    <property type="match status" value="1"/>
</dbReference>
<protein>
    <recommendedName>
        <fullName evidence="6">TVP38/TMEM64 family membrane protein</fullName>
    </recommendedName>
</protein>
<accession>A0A1X9T2W4</accession>
<keyword evidence="5 6" id="KW-0472">Membrane</keyword>
<evidence type="ECO:0000256" key="3">
    <source>
        <dbReference type="ARBA" id="ARBA00022692"/>
    </source>
</evidence>
<keyword evidence="4 6" id="KW-1133">Transmembrane helix</keyword>
<evidence type="ECO:0000256" key="1">
    <source>
        <dbReference type="ARBA" id="ARBA00004651"/>
    </source>
</evidence>
<comment type="similarity">
    <text evidence="6">Belongs to the TVP38/TMEM64 family.</text>
</comment>
<keyword evidence="2 6" id="KW-1003">Cell membrane</keyword>
<dbReference type="STRING" id="1660074.CVIC8964_1427"/>
<evidence type="ECO:0000256" key="5">
    <source>
        <dbReference type="ARBA" id="ARBA00023136"/>
    </source>
</evidence>
<name>A0A1X9T2W4_9BACT</name>
<evidence type="ECO:0000256" key="4">
    <source>
        <dbReference type="ARBA" id="ARBA00022989"/>
    </source>
</evidence>
<dbReference type="Proteomes" id="UP000194265">
    <property type="component" value="Chromosome"/>
</dbReference>
<keyword evidence="3 6" id="KW-0812">Transmembrane</keyword>
<dbReference type="InterPro" id="IPR015414">
    <property type="entry name" value="TMEM64"/>
</dbReference>
<feature type="transmembrane region" description="Helical" evidence="6">
    <location>
        <begin position="38"/>
        <end position="60"/>
    </location>
</feature>
<comment type="caution">
    <text evidence="6">Lacks conserved residue(s) required for the propagation of feature annotation.</text>
</comment>
<feature type="domain" description="VTT" evidence="7">
    <location>
        <begin position="53"/>
        <end position="165"/>
    </location>
</feature>
<dbReference type="Pfam" id="PF09335">
    <property type="entry name" value="VTT_dom"/>
    <property type="match status" value="1"/>
</dbReference>
<feature type="transmembrane region" description="Helical" evidence="6">
    <location>
        <begin position="72"/>
        <end position="94"/>
    </location>
</feature>
<feature type="transmembrane region" description="Helical" evidence="6">
    <location>
        <begin position="142"/>
        <end position="163"/>
    </location>
</feature>
<dbReference type="EMBL" id="CP018791">
    <property type="protein sequence ID" value="ARR02811.1"/>
    <property type="molecule type" value="Genomic_DNA"/>
</dbReference>
<dbReference type="RefSeq" id="WP_152023665.1">
    <property type="nucleotide sequence ID" value="NZ_CP018791.1"/>
</dbReference>
<reference evidence="8 9" key="1">
    <citation type="journal article" date="2017" name="Genome Biol. Evol.">
        <title>Comparative Genomic Analysis Identifies a Campylobacter Clade Deficient in Selenium Metabolism.</title>
        <authorList>
            <person name="Miller W.G."/>
            <person name="Yee E."/>
            <person name="Lopes B.S."/>
            <person name="Chapman M.H."/>
            <person name="Huynh S."/>
            <person name="Bono J.L."/>
            <person name="Parker C.T."/>
            <person name="Strachan N.J.C."/>
            <person name="Forbes K.J."/>
        </authorList>
    </citation>
    <scope>NUCLEOTIDE SEQUENCE [LARGE SCALE GENOMIC DNA]</scope>
    <source>
        <strain evidence="8 9">RM8964</strain>
    </source>
</reference>
<comment type="subcellular location">
    <subcellularLocation>
        <location evidence="1 6">Cell membrane</location>
        <topology evidence="1 6">Multi-pass membrane protein</topology>
    </subcellularLocation>
</comment>
<dbReference type="InterPro" id="IPR032816">
    <property type="entry name" value="VTT_dom"/>
</dbReference>